<evidence type="ECO:0000313" key="2">
    <source>
        <dbReference type="EMBL" id="MFC0316429.1"/>
    </source>
</evidence>
<evidence type="ECO:0000256" key="1">
    <source>
        <dbReference type="SAM" id="Phobius"/>
    </source>
</evidence>
<reference evidence="2 3" key="1">
    <citation type="submission" date="2024-09" db="EMBL/GenBank/DDBJ databases">
        <authorList>
            <person name="Sun Q."/>
            <person name="Mori K."/>
        </authorList>
    </citation>
    <scope>NUCLEOTIDE SEQUENCE [LARGE SCALE GENOMIC DNA]</scope>
    <source>
        <strain evidence="2 3">CCM 7957</strain>
    </source>
</reference>
<keyword evidence="1" id="KW-0472">Membrane</keyword>
<protein>
    <submittedName>
        <fullName evidence="2">Uncharacterized protein</fullName>
    </submittedName>
</protein>
<keyword evidence="3" id="KW-1185">Reference proteome</keyword>
<feature type="transmembrane region" description="Helical" evidence="1">
    <location>
        <begin position="266"/>
        <end position="284"/>
    </location>
</feature>
<dbReference type="Proteomes" id="UP001589783">
    <property type="component" value="Unassembled WGS sequence"/>
</dbReference>
<keyword evidence="1" id="KW-1133">Transmembrane helix</keyword>
<keyword evidence="1" id="KW-0812">Transmembrane</keyword>
<name>A0ABV6HC26_9ACTN</name>
<sequence>MTVVVVGADPEPLAADLRADCGLPVRACLDRELPRGIEVAVLAVDLSCAVGGLEERRLAELRAAGVPIALVGVGAGQDRTWPARLAQARDTLDPAHRLPVFAVALGLSGASDVALWCRAPGPAVAGVAEPATPRRSAPEPEPGPLAAATRAERMAGARIGFAALRAQLAGNVRAGAHELSRAVGESGARLSGRDAADLQAWLHAALLRYRDRIDDELAAGIEHIRAAALLGLPDVEPAPVPRGRPATTMAPPVAQAPRRRFAADDAVVLALGASAGLGLGRVSVVPLVQWAGLGAAGTVLTVLAGLAVAAGVVAVRRSAAARTARNQAAAEAVAAARSTLEHAVAAGLGAAEAHLSRELWNRTASPCVQPSRR</sequence>
<organism evidence="2 3">
    <name type="scientific">Gordonia phosphorivorans</name>
    <dbReference type="NCBI Taxonomy" id="1056982"/>
    <lineage>
        <taxon>Bacteria</taxon>
        <taxon>Bacillati</taxon>
        <taxon>Actinomycetota</taxon>
        <taxon>Actinomycetes</taxon>
        <taxon>Mycobacteriales</taxon>
        <taxon>Gordoniaceae</taxon>
        <taxon>Gordonia</taxon>
    </lineage>
</organism>
<accession>A0ABV6HC26</accession>
<evidence type="ECO:0000313" key="3">
    <source>
        <dbReference type="Proteomes" id="UP001589783"/>
    </source>
</evidence>
<gene>
    <name evidence="2" type="ORF">ACFFJD_16400</name>
</gene>
<dbReference type="RefSeq" id="WP_382366101.1">
    <property type="nucleotide sequence ID" value="NZ_JBHLWV010000030.1"/>
</dbReference>
<dbReference type="EMBL" id="JBHLWV010000030">
    <property type="protein sequence ID" value="MFC0316429.1"/>
    <property type="molecule type" value="Genomic_DNA"/>
</dbReference>
<comment type="caution">
    <text evidence="2">The sequence shown here is derived from an EMBL/GenBank/DDBJ whole genome shotgun (WGS) entry which is preliminary data.</text>
</comment>
<feature type="transmembrane region" description="Helical" evidence="1">
    <location>
        <begin position="290"/>
        <end position="315"/>
    </location>
</feature>
<proteinExistence type="predicted"/>